<reference evidence="1" key="1">
    <citation type="submission" date="2022-07" db="EMBL/GenBank/DDBJ databases">
        <title>Phylogenomic reconstructions and comparative analyses of Kickxellomycotina fungi.</title>
        <authorList>
            <person name="Reynolds N.K."/>
            <person name="Stajich J.E."/>
            <person name="Barry K."/>
            <person name="Grigoriev I.V."/>
            <person name="Crous P."/>
            <person name="Smith M.E."/>
        </authorList>
    </citation>
    <scope>NUCLEOTIDE SEQUENCE</scope>
    <source>
        <strain evidence="1">BCRC 34191</strain>
    </source>
</reference>
<evidence type="ECO:0000313" key="2">
    <source>
        <dbReference type="Proteomes" id="UP001140066"/>
    </source>
</evidence>
<gene>
    <name evidence="1" type="ORF">GGI18_000645</name>
</gene>
<proteinExistence type="predicted"/>
<dbReference type="EMBL" id="JANBUK010000052">
    <property type="protein sequence ID" value="KAJ2792125.1"/>
    <property type="molecule type" value="Genomic_DNA"/>
</dbReference>
<accession>A0ACC1KMR3</accession>
<name>A0ACC1KMR3_9FUNG</name>
<protein>
    <submittedName>
        <fullName evidence="1">Uncharacterized protein</fullName>
    </submittedName>
</protein>
<evidence type="ECO:0000313" key="1">
    <source>
        <dbReference type="EMBL" id="KAJ2792125.1"/>
    </source>
</evidence>
<sequence length="184" mass="18677">MKLHIALFTLGVASASASIIDFARVHSESIAAGLAQRTPGKLASEGKAHYAQTPVAPAASAIQAAPVALAAHQAPEALMAPAAYATPAAHAAHTAPPNGGTTKRERFKVVLGNPEAAWSQASASAASVASLTMQTAKAGGRNINKEVKDVLLRSDDGRGSDNNLSSLLLEAIASSHGDLPVVYI</sequence>
<organism evidence="1 2">
    <name type="scientific">Coemansia linderi</name>
    <dbReference type="NCBI Taxonomy" id="2663919"/>
    <lineage>
        <taxon>Eukaryota</taxon>
        <taxon>Fungi</taxon>
        <taxon>Fungi incertae sedis</taxon>
        <taxon>Zoopagomycota</taxon>
        <taxon>Kickxellomycotina</taxon>
        <taxon>Kickxellomycetes</taxon>
        <taxon>Kickxellales</taxon>
        <taxon>Kickxellaceae</taxon>
        <taxon>Coemansia</taxon>
    </lineage>
</organism>
<dbReference type="Proteomes" id="UP001140066">
    <property type="component" value="Unassembled WGS sequence"/>
</dbReference>
<keyword evidence="2" id="KW-1185">Reference proteome</keyword>
<comment type="caution">
    <text evidence="1">The sequence shown here is derived from an EMBL/GenBank/DDBJ whole genome shotgun (WGS) entry which is preliminary data.</text>
</comment>